<dbReference type="AlphaFoldDB" id="A0A5B8NIB9"/>
<dbReference type="InterPro" id="IPR001173">
    <property type="entry name" value="Glyco_trans_2-like"/>
</dbReference>
<evidence type="ECO:0000313" key="2">
    <source>
        <dbReference type="EMBL" id="QDZ38667.1"/>
    </source>
</evidence>
<dbReference type="PANTHER" id="PTHR43179">
    <property type="entry name" value="RHAMNOSYLTRANSFERASE WBBL"/>
    <property type="match status" value="1"/>
</dbReference>
<dbReference type="KEGG" id="enn:FRE64_01135"/>
<name>A0A5B8NIB9_9CHRO</name>
<evidence type="ECO:0000313" key="3">
    <source>
        <dbReference type="Proteomes" id="UP000318453"/>
    </source>
</evidence>
<organism evidence="2 3">
    <name type="scientific">Euhalothece natronophila Z-M001</name>
    <dbReference type="NCBI Taxonomy" id="522448"/>
    <lineage>
        <taxon>Bacteria</taxon>
        <taxon>Bacillati</taxon>
        <taxon>Cyanobacteriota</taxon>
        <taxon>Cyanophyceae</taxon>
        <taxon>Oscillatoriophycideae</taxon>
        <taxon>Chroococcales</taxon>
        <taxon>Halothecacae</taxon>
        <taxon>Halothece cluster</taxon>
        <taxon>Euhalothece</taxon>
    </lineage>
</organism>
<dbReference type="Proteomes" id="UP000318453">
    <property type="component" value="Chromosome"/>
</dbReference>
<dbReference type="PANTHER" id="PTHR43179:SF7">
    <property type="entry name" value="RHAMNOSYLTRANSFERASE WBBL"/>
    <property type="match status" value="1"/>
</dbReference>
<keyword evidence="2" id="KW-0808">Transferase</keyword>
<protein>
    <submittedName>
        <fullName evidence="2">Glycosyltransferase family 2 protein</fullName>
    </submittedName>
</protein>
<keyword evidence="3" id="KW-1185">Reference proteome</keyword>
<gene>
    <name evidence="2" type="ORF">FRE64_01135</name>
</gene>
<dbReference type="Gene3D" id="3.90.550.10">
    <property type="entry name" value="Spore Coat Polysaccharide Biosynthesis Protein SpsA, Chain A"/>
    <property type="match status" value="1"/>
</dbReference>
<dbReference type="SUPFAM" id="SSF53448">
    <property type="entry name" value="Nucleotide-diphospho-sugar transferases"/>
    <property type="match status" value="1"/>
</dbReference>
<sequence length="331" mass="37371">MNIVFGWLGPQTARLYWGRVLIDVVIVNWNAGSQLSECVESVLTYALDRVAKVIIVDNGSTDRSTDQVINMEGIEVIRAGKNLGFAAACNLGVKAGFSPYLLFLNPDTRVEAQSLTRPLEFMEQPENCDVGICGIQLRNDDDRVSYSCSRFPTLARLVLGALGVEKVPLFRRVGMQMSEWEHDETRLVDQVMGAFFMIRRDLFESLGGFDEQFFVYFEEVDLSFRACKAGWQSMFLADAQAFHAGGGTSRQVKAIRLFYSLRSRLLYGFKHFPRWQGWVLVGITSVIEPLTRTLWCLAQGDIAGVRDTWSAYRMLWRGMGRIVSGDGRFIP</sequence>
<evidence type="ECO:0000259" key="1">
    <source>
        <dbReference type="Pfam" id="PF00535"/>
    </source>
</evidence>
<dbReference type="EMBL" id="CP042326">
    <property type="protein sequence ID" value="QDZ38667.1"/>
    <property type="molecule type" value="Genomic_DNA"/>
</dbReference>
<dbReference type="RefSeq" id="WP_146294278.1">
    <property type="nucleotide sequence ID" value="NZ_CP042326.1"/>
</dbReference>
<feature type="domain" description="Glycosyltransferase 2-like" evidence="1">
    <location>
        <begin position="24"/>
        <end position="204"/>
    </location>
</feature>
<dbReference type="OrthoDB" id="9771846at2"/>
<dbReference type="GO" id="GO:0016740">
    <property type="term" value="F:transferase activity"/>
    <property type="evidence" value="ECO:0007669"/>
    <property type="project" value="UniProtKB-KW"/>
</dbReference>
<dbReference type="Pfam" id="PF00535">
    <property type="entry name" value="Glycos_transf_2"/>
    <property type="match status" value="1"/>
</dbReference>
<reference evidence="2 3" key="1">
    <citation type="submission" date="2019-08" db="EMBL/GenBank/DDBJ databases">
        <title>Carotenoids and Carotenoid Binding Proteins in the Halophilic Cyanobacterium Euhalothece sp. ZM00.</title>
        <authorList>
            <person name="Cho S.M."/>
            <person name="Song J.Y."/>
            <person name="Park Y.-I."/>
        </authorList>
    </citation>
    <scope>NUCLEOTIDE SEQUENCE [LARGE SCALE GENOMIC DNA]</scope>
    <source>
        <strain evidence="2 3">Z-M001</strain>
    </source>
</reference>
<dbReference type="CDD" id="cd04186">
    <property type="entry name" value="GT_2_like_c"/>
    <property type="match status" value="1"/>
</dbReference>
<accession>A0A5B8NIB9</accession>
<proteinExistence type="predicted"/>
<dbReference type="InterPro" id="IPR029044">
    <property type="entry name" value="Nucleotide-diphossugar_trans"/>
</dbReference>